<dbReference type="PANTHER" id="PTHR31423:SF3">
    <property type="entry name" value="PROLYL-TRNA SYNTHETASE ASSOCIATED DOMAIN-CONTAINING PROTEIN 1-RELATED"/>
    <property type="match status" value="1"/>
</dbReference>
<evidence type="ECO:0000313" key="3">
    <source>
        <dbReference type="EMBL" id="QHI73496.1"/>
    </source>
</evidence>
<dbReference type="EMBL" id="CP047591">
    <property type="protein sequence ID" value="QHI73496.1"/>
    <property type="molecule type" value="Genomic_DNA"/>
</dbReference>
<dbReference type="RefSeq" id="WP_162363261.1">
    <property type="nucleotide sequence ID" value="NZ_CP047591.1"/>
</dbReference>
<dbReference type="Pfam" id="PF04073">
    <property type="entry name" value="tRNA_edit"/>
    <property type="match status" value="1"/>
</dbReference>
<dbReference type="Proteomes" id="UP000463883">
    <property type="component" value="Chromosome"/>
</dbReference>
<reference evidence="3 4" key="1">
    <citation type="submission" date="2020-01" db="EMBL/GenBank/DDBJ databases">
        <title>Genomic analysis of Aminipila sp. CBA3637.</title>
        <authorList>
            <person name="Kim Y.B."/>
            <person name="Roh S.W."/>
        </authorList>
    </citation>
    <scope>NUCLEOTIDE SEQUENCE [LARGE SCALE GENOMIC DNA]</scope>
    <source>
        <strain evidence="3 4">CBA3637</strain>
    </source>
</reference>
<dbReference type="InterPro" id="IPR040285">
    <property type="entry name" value="ProX/PRXD1"/>
</dbReference>
<accession>A0A6P1MP90</accession>
<protein>
    <submittedName>
        <fullName evidence="3">Prolyl-tRNA synthetase associated domain-containing protein</fullName>
    </submittedName>
</protein>
<keyword evidence="3" id="KW-0030">Aminoacyl-tRNA synthetase</keyword>
<keyword evidence="3" id="KW-0436">Ligase</keyword>
<sequence>MNMEDTYALLDSYHIVYEPYEHDAAYTIEDLDEMNIPHKEWIVKNLFLRDDKKRNYYLVTIPGYKTIDLKKLSEKIPSRKLSFANEDSLFELLALKKGHVTPFGILNNTQKNVIVVFDKVLQGQKIGIHPMENTATVFLDFENVVKLIEEYGNPVVMCDID</sequence>
<dbReference type="KEGG" id="amic:Ami3637_14910"/>
<dbReference type="AlphaFoldDB" id="A0A6P1MP90"/>
<dbReference type="InterPro" id="IPR007214">
    <property type="entry name" value="YbaK/aa-tRNA-synth-assoc-dom"/>
</dbReference>
<keyword evidence="4" id="KW-1185">Reference proteome</keyword>
<proteinExistence type="inferred from homology"/>
<comment type="similarity">
    <text evidence="1">Belongs to the PRORSD1 family.</text>
</comment>
<dbReference type="SUPFAM" id="SSF55826">
    <property type="entry name" value="YbaK/ProRS associated domain"/>
    <property type="match status" value="1"/>
</dbReference>
<dbReference type="CDD" id="cd04335">
    <property type="entry name" value="PrdX_deacylase"/>
    <property type="match status" value="1"/>
</dbReference>
<evidence type="ECO:0000313" key="4">
    <source>
        <dbReference type="Proteomes" id="UP000463883"/>
    </source>
</evidence>
<evidence type="ECO:0000259" key="2">
    <source>
        <dbReference type="Pfam" id="PF04073"/>
    </source>
</evidence>
<evidence type="ECO:0000256" key="1">
    <source>
        <dbReference type="ARBA" id="ARBA00010201"/>
    </source>
</evidence>
<organism evidence="3 4">
    <name type="scientific">Aminipila terrae</name>
    <dbReference type="NCBI Taxonomy" id="2697030"/>
    <lineage>
        <taxon>Bacteria</taxon>
        <taxon>Bacillati</taxon>
        <taxon>Bacillota</taxon>
        <taxon>Clostridia</taxon>
        <taxon>Peptostreptococcales</taxon>
        <taxon>Anaerovoracaceae</taxon>
        <taxon>Aminipila</taxon>
    </lineage>
</organism>
<dbReference type="GO" id="GO:0002161">
    <property type="term" value="F:aminoacyl-tRNA deacylase activity"/>
    <property type="evidence" value="ECO:0007669"/>
    <property type="project" value="InterPro"/>
</dbReference>
<dbReference type="GO" id="GO:0004812">
    <property type="term" value="F:aminoacyl-tRNA ligase activity"/>
    <property type="evidence" value="ECO:0007669"/>
    <property type="project" value="UniProtKB-KW"/>
</dbReference>
<dbReference type="PANTHER" id="PTHR31423">
    <property type="entry name" value="YBAK DOMAIN-CONTAINING PROTEIN"/>
    <property type="match status" value="1"/>
</dbReference>
<gene>
    <name evidence="3" type="ORF">Ami3637_14910</name>
</gene>
<dbReference type="Gene3D" id="3.90.960.10">
    <property type="entry name" value="YbaK/aminoacyl-tRNA synthetase-associated domain"/>
    <property type="match status" value="1"/>
</dbReference>
<dbReference type="InterPro" id="IPR036754">
    <property type="entry name" value="YbaK/aa-tRNA-synt-asso_dom_sf"/>
</dbReference>
<feature type="domain" description="YbaK/aminoacyl-tRNA synthetase-associated" evidence="2">
    <location>
        <begin position="22"/>
        <end position="146"/>
    </location>
</feature>
<name>A0A6P1MP90_9FIRM</name>